<reference evidence="1" key="1">
    <citation type="submission" date="2020-10" db="EMBL/GenBank/DDBJ databases">
        <authorList>
            <person name="Gilroy R."/>
        </authorList>
    </citation>
    <scope>NUCLEOTIDE SEQUENCE</scope>
    <source>
        <strain evidence="1">ChiBcec7-5410</strain>
    </source>
</reference>
<evidence type="ECO:0000313" key="1">
    <source>
        <dbReference type="EMBL" id="HIT94081.1"/>
    </source>
</evidence>
<reference evidence="1" key="2">
    <citation type="journal article" date="2021" name="PeerJ">
        <title>Extensive microbial diversity within the chicken gut microbiome revealed by metagenomics and culture.</title>
        <authorList>
            <person name="Gilroy R."/>
            <person name="Ravi A."/>
            <person name="Getino M."/>
            <person name="Pursley I."/>
            <person name="Horton D.L."/>
            <person name="Alikhan N.F."/>
            <person name="Baker D."/>
            <person name="Gharbi K."/>
            <person name="Hall N."/>
            <person name="Watson M."/>
            <person name="Adriaenssens E.M."/>
            <person name="Foster-Nyarko E."/>
            <person name="Jarju S."/>
            <person name="Secka A."/>
            <person name="Antonio M."/>
            <person name="Oren A."/>
            <person name="Chaudhuri R.R."/>
            <person name="La Ragione R."/>
            <person name="Hildebrand F."/>
            <person name="Pallen M.J."/>
        </authorList>
    </citation>
    <scope>NUCLEOTIDE SEQUENCE</scope>
    <source>
        <strain evidence="1">ChiBcec7-5410</strain>
    </source>
</reference>
<dbReference type="EMBL" id="DVLW01000076">
    <property type="protein sequence ID" value="HIT94081.1"/>
    <property type="molecule type" value="Genomic_DNA"/>
</dbReference>
<gene>
    <name evidence="1" type="ORF">IAC43_02740</name>
</gene>
<name>A0A9D1H6F3_9FIRM</name>
<sequence length="217" mass="24039">MNHIEFRRLAVSLGAVLTGVVVFLLTLAVGAYLEAAPVYDDTLRLHIRAASDSAEDQALKLLVRDRMTGMTAELTEGAEDAEQAADMMHDNLDKVCEEAEAVLLENGCDAEVTATVEKEYFNTRSYETFDGNLTMPAGEYTALVVTIGEGKGHNWWCVLYPSLCLPAATEEEQSEALSLYTESEQHLVLGEYRFKFWLLEAAARLGAWLEGETLHEK</sequence>
<accession>A0A9D1H6F3</accession>
<protein>
    <submittedName>
        <fullName evidence="1">Stage II sporulation protein R</fullName>
    </submittedName>
</protein>
<dbReference type="AlphaFoldDB" id="A0A9D1H6F3"/>
<proteinExistence type="predicted"/>
<dbReference type="Pfam" id="PF09551">
    <property type="entry name" value="Spore_II_R"/>
    <property type="match status" value="1"/>
</dbReference>
<organism evidence="1 2">
    <name type="scientific">Candidatus Faecivivens stercoripullorum</name>
    <dbReference type="NCBI Taxonomy" id="2840805"/>
    <lineage>
        <taxon>Bacteria</taxon>
        <taxon>Bacillati</taxon>
        <taxon>Bacillota</taxon>
        <taxon>Clostridia</taxon>
        <taxon>Eubacteriales</taxon>
        <taxon>Oscillospiraceae</taxon>
        <taxon>Oscillospiraceae incertae sedis</taxon>
        <taxon>Candidatus Faecivivens</taxon>
    </lineage>
</organism>
<evidence type="ECO:0000313" key="2">
    <source>
        <dbReference type="Proteomes" id="UP000824160"/>
    </source>
</evidence>
<dbReference type="Proteomes" id="UP000824160">
    <property type="component" value="Unassembled WGS sequence"/>
</dbReference>
<comment type="caution">
    <text evidence="1">The sequence shown here is derived from an EMBL/GenBank/DDBJ whole genome shotgun (WGS) entry which is preliminary data.</text>
</comment>
<dbReference type="InterPro" id="IPR014202">
    <property type="entry name" value="Spore_II_R"/>
</dbReference>